<name>A0A5E4XKW9_9BURK</name>
<keyword evidence="3" id="KW-1185">Reference proteome</keyword>
<evidence type="ECO:0000256" key="1">
    <source>
        <dbReference type="SAM" id="MobiDB-lite"/>
    </source>
</evidence>
<dbReference type="Proteomes" id="UP000343317">
    <property type="component" value="Unassembled WGS sequence"/>
</dbReference>
<evidence type="ECO:0000313" key="3">
    <source>
        <dbReference type="Proteomes" id="UP000343317"/>
    </source>
</evidence>
<organism evidence="2 3">
    <name type="scientific">Pandoraea horticolens</name>
    <dbReference type="NCBI Taxonomy" id="2508298"/>
    <lineage>
        <taxon>Bacteria</taxon>
        <taxon>Pseudomonadati</taxon>
        <taxon>Pseudomonadota</taxon>
        <taxon>Betaproteobacteria</taxon>
        <taxon>Burkholderiales</taxon>
        <taxon>Burkholderiaceae</taxon>
        <taxon>Pandoraea</taxon>
    </lineage>
</organism>
<evidence type="ECO:0000313" key="2">
    <source>
        <dbReference type="EMBL" id="VVE36762.1"/>
    </source>
</evidence>
<feature type="region of interest" description="Disordered" evidence="1">
    <location>
        <begin position="431"/>
        <end position="453"/>
    </location>
</feature>
<dbReference type="EMBL" id="CABPSM010000013">
    <property type="protein sequence ID" value="VVE36762.1"/>
    <property type="molecule type" value="Genomic_DNA"/>
</dbReference>
<proteinExistence type="predicted"/>
<feature type="region of interest" description="Disordered" evidence="1">
    <location>
        <begin position="307"/>
        <end position="327"/>
    </location>
</feature>
<dbReference type="AlphaFoldDB" id="A0A5E4XKW9"/>
<reference evidence="2 3" key="1">
    <citation type="submission" date="2019-08" db="EMBL/GenBank/DDBJ databases">
        <authorList>
            <person name="Peeters C."/>
        </authorList>
    </citation>
    <scope>NUCLEOTIDE SEQUENCE [LARGE SCALE GENOMIC DNA]</scope>
    <source>
        <strain evidence="2 3">LMG 31112</strain>
    </source>
</reference>
<feature type="region of interest" description="Disordered" evidence="1">
    <location>
        <begin position="1"/>
        <end position="23"/>
    </location>
</feature>
<sequence length="475" mass="50099">MGTSAIASQTRMALTTPSHRQERRSSLAGVNFVGNAVQGLPVAGTSCVSREVGKMLADDVATAVPRMTGGVIGNEVVRVLSAARGDAQVHETGLADASAERYKTAEERNASAYLACLLDEADRGAFDALQFTSLDRDELDNVATLLYKVSKSADANVDDRELQKIAEAFSGFVRSAASATRTGGCDVTRDGGTTKNKFGELQKLTLRRWEKHASSAQIASEACTRRAIHESVGERLGGNLVGDVYGLKDKHAAVAQQRMKEHAFKSATGADSPGVKLCMIATALRQEDASPDLLRNVRWRNDADGAGVVVASPPADGTSPGTATPDRGMPDLANCQTVEADQNQDVKPIESGAALPVASEEFGRIADELEGPRRPDVPKVHRGVQRSYRARSVAGSSVAVDGSEARDSGLEAQPVDVPVAGSLAGNVMSGQTQQKPAIRRAPEDWQQGADGKWTGGGEILARIEAKKSAVRGAWS</sequence>
<protein>
    <submittedName>
        <fullName evidence="2">Uncharacterized protein</fullName>
    </submittedName>
</protein>
<feature type="compositionally biased region" description="Polar residues" evidence="1">
    <location>
        <begin position="1"/>
        <end position="18"/>
    </location>
</feature>
<accession>A0A5E4XKW9</accession>
<gene>
    <name evidence="2" type="ORF">PHO31112_03924</name>
</gene>